<evidence type="ECO:0000256" key="5">
    <source>
        <dbReference type="ARBA" id="ARBA00022741"/>
    </source>
</evidence>
<dbReference type="AlphaFoldDB" id="A0AAN7PU71"/>
<dbReference type="FunFam" id="3.40.50.2300:FF:000265">
    <property type="entry name" value="Guanylate cyclase"/>
    <property type="match status" value="1"/>
</dbReference>
<feature type="non-terminal residue" evidence="12">
    <location>
        <position position="680"/>
    </location>
</feature>
<keyword evidence="8" id="KW-0456">Lyase</keyword>
<reference evidence="13" key="1">
    <citation type="submission" date="2023-01" db="EMBL/GenBank/DDBJ databases">
        <title>Key to firefly adult light organ development and bioluminescence: homeobox transcription factors regulate luciferase expression and transportation to peroxisome.</title>
        <authorList>
            <person name="Fu X."/>
        </authorList>
    </citation>
    <scope>NUCLEOTIDE SEQUENCE [LARGE SCALE GENOMIC DNA]</scope>
</reference>
<protein>
    <recommendedName>
        <fullName evidence="3">guanylate cyclase</fullName>
        <ecNumber evidence="3">4.6.1.2</ecNumber>
    </recommendedName>
</protein>
<dbReference type="SUPFAM" id="SSF56112">
    <property type="entry name" value="Protein kinase-like (PK-like)"/>
    <property type="match status" value="1"/>
</dbReference>
<dbReference type="GO" id="GO:0005886">
    <property type="term" value="C:plasma membrane"/>
    <property type="evidence" value="ECO:0007669"/>
    <property type="project" value="TreeGrafter"/>
</dbReference>
<dbReference type="Gene3D" id="3.40.50.2300">
    <property type="match status" value="2"/>
</dbReference>
<dbReference type="PANTHER" id="PTHR11920:SF335">
    <property type="entry name" value="GUANYLATE CYCLASE"/>
    <property type="match status" value="1"/>
</dbReference>
<feature type="domain" description="Protein kinase" evidence="11">
    <location>
        <begin position="524"/>
        <end position="680"/>
    </location>
</feature>
<keyword evidence="6 10" id="KW-1133">Transmembrane helix</keyword>
<dbReference type="PROSITE" id="PS50011">
    <property type="entry name" value="PROTEIN_KINASE_DOM"/>
    <property type="match status" value="1"/>
</dbReference>
<dbReference type="EMBL" id="JARPUR010000005">
    <property type="protein sequence ID" value="KAK4875872.1"/>
    <property type="molecule type" value="Genomic_DNA"/>
</dbReference>
<comment type="subcellular location">
    <subcellularLocation>
        <location evidence="2">Membrane</location>
    </subcellularLocation>
</comment>
<dbReference type="GO" id="GO:0004016">
    <property type="term" value="F:adenylate cyclase activity"/>
    <property type="evidence" value="ECO:0007669"/>
    <property type="project" value="TreeGrafter"/>
</dbReference>
<organism evidence="12 13">
    <name type="scientific">Aquatica leii</name>
    <dbReference type="NCBI Taxonomy" id="1421715"/>
    <lineage>
        <taxon>Eukaryota</taxon>
        <taxon>Metazoa</taxon>
        <taxon>Ecdysozoa</taxon>
        <taxon>Arthropoda</taxon>
        <taxon>Hexapoda</taxon>
        <taxon>Insecta</taxon>
        <taxon>Pterygota</taxon>
        <taxon>Neoptera</taxon>
        <taxon>Endopterygota</taxon>
        <taxon>Coleoptera</taxon>
        <taxon>Polyphaga</taxon>
        <taxon>Elateriformia</taxon>
        <taxon>Elateroidea</taxon>
        <taxon>Lampyridae</taxon>
        <taxon>Luciolinae</taxon>
        <taxon>Aquatica</taxon>
    </lineage>
</organism>
<dbReference type="CDD" id="cd06370">
    <property type="entry name" value="PBP1_SAP_GC-like"/>
    <property type="match status" value="1"/>
</dbReference>
<dbReference type="GO" id="GO:0004383">
    <property type="term" value="F:guanylate cyclase activity"/>
    <property type="evidence" value="ECO:0007669"/>
    <property type="project" value="UniProtKB-EC"/>
</dbReference>
<evidence type="ECO:0000256" key="7">
    <source>
        <dbReference type="ARBA" id="ARBA00023136"/>
    </source>
</evidence>
<evidence type="ECO:0000256" key="1">
    <source>
        <dbReference type="ARBA" id="ARBA00001436"/>
    </source>
</evidence>
<dbReference type="InterPro" id="IPR011009">
    <property type="entry name" value="Kinase-like_dom_sf"/>
</dbReference>
<dbReference type="SUPFAM" id="SSF53822">
    <property type="entry name" value="Periplasmic binding protein-like I"/>
    <property type="match status" value="1"/>
</dbReference>
<dbReference type="InterPro" id="IPR050401">
    <property type="entry name" value="Cyclic_nucleotide_synthase"/>
</dbReference>
<evidence type="ECO:0000313" key="12">
    <source>
        <dbReference type="EMBL" id="KAK4875872.1"/>
    </source>
</evidence>
<dbReference type="InterPro" id="IPR028082">
    <property type="entry name" value="Peripla_BP_I"/>
</dbReference>
<evidence type="ECO:0000256" key="8">
    <source>
        <dbReference type="ARBA" id="ARBA00023239"/>
    </source>
</evidence>
<accession>A0AAN7PU71</accession>
<evidence type="ECO:0000313" key="13">
    <source>
        <dbReference type="Proteomes" id="UP001353858"/>
    </source>
</evidence>
<dbReference type="InterPro" id="IPR001245">
    <property type="entry name" value="Ser-Thr/Tyr_kinase_cat_dom"/>
</dbReference>
<keyword evidence="7 10" id="KW-0472">Membrane</keyword>
<evidence type="ECO:0000256" key="10">
    <source>
        <dbReference type="SAM" id="Phobius"/>
    </source>
</evidence>
<feature type="transmembrane region" description="Helical" evidence="10">
    <location>
        <begin position="530"/>
        <end position="550"/>
    </location>
</feature>
<evidence type="ECO:0000256" key="6">
    <source>
        <dbReference type="ARBA" id="ARBA00022989"/>
    </source>
</evidence>
<comment type="catalytic activity">
    <reaction evidence="1">
        <text>GTP = 3',5'-cyclic GMP + diphosphate</text>
        <dbReference type="Rhea" id="RHEA:13665"/>
        <dbReference type="ChEBI" id="CHEBI:33019"/>
        <dbReference type="ChEBI" id="CHEBI:37565"/>
        <dbReference type="ChEBI" id="CHEBI:57746"/>
        <dbReference type="EC" id="4.6.1.2"/>
    </reaction>
</comment>
<dbReference type="GO" id="GO:0004672">
    <property type="term" value="F:protein kinase activity"/>
    <property type="evidence" value="ECO:0007669"/>
    <property type="project" value="InterPro"/>
</dbReference>
<sequence length="680" mass="77613">MTLYQQLLKILALINEPLTSMVSTIITAMHIAVTIVLIVPSDSAIVEVNVSASLAQTLRKVRKPNECKMWRFLTIVFLTTKQVKSETFILGYLTGSQRKPGDLEYSRPGLTISGAISLAVEEVNNGILKQEGHKLEFIVAETFGEEIVSVQKTAELWTQNVSVYIGPQETCKHEAYLAAAFNLPMISYVNYETSDKKRFPTFARTKPPNTQISKSILSLLKTFNWTHVVLLYLDSPDFEYGNVALTIQQSLSSAGFTIITTLQWQTPYHQGYMENPFHQLVDDTYQDTRIYVIVGHYFEHLALMIYMEEKGLFDKGEYFVIGVDIEEYDQDAPTKYLRDFLRDEMNFVAQRAYQSYLGVIPSSPVGFKNFTNLVNVYMEKPPFNFPNPLNYFGLGKMIRAEAAFLYDAVHLYAKSLLHVLQLDKNPRDGKEIINTIKKIHYKSAMGYMVYVDENGDAGGNYTLIARKQLQNRCDEYGLFPIGTFGLENEKSSLPSLRIDENINWVAGHPPLAVPQCGFRGEHCVSNTLEIIFGVTGGVILVILISAAILYRNWRYEQELDSLLWKIDYREIEMKDRMHSDNKATHANYLYIRTSQVSLSSNTDPEFRYSTLFTQVGVYKGRLLAIKRIQKRCVDITREMKKELKMMRDLRHDNLNGFVGACTDPPNICILTEYCTRGSLK</sequence>
<gene>
    <name evidence="12" type="ORF">RN001_012294</name>
</gene>
<dbReference type="PANTHER" id="PTHR11920">
    <property type="entry name" value="GUANYLYL CYCLASE"/>
    <property type="match status" value="1"/>
</dbReference>
<evidence type="ECO:0000259" key="11">
    <source>
        <dbReference type="PROSITE" id="PS50011"/>
    </source>
</evidence>
<dbReference type="GO" id="GO:0007168">
    <property type="term" value="P:receptor guanylyl cyclase signaling pathway"/>
    <property type="evidence" value="ECO:0007669"/>
    <property type="project" value="TreeGrafter"/>
</dbReference>
<dbReference type="GO" id="GO:0005524">
    <property type="term" value="F:ATP binding"/>
    <property type="evidence" value="ECO:0007669"/>
    <property type="project" value="InterPro"/>
</dbReference>
<evidence type="ECO:0000256" key="4">
    <source>
        <dbReference type="ARBA" id="ARBA00022692"/>
    </source>
</evidence>
<name>A0AAN7PU71_9COLE</name>
<evidence type="ECO:0000256" key="2">
    <source>
        <dbReference type="ARBA" id="ARBA00004370"/>
    </source>
</evidence>
<evidence type="ECO:0000256" key="9">
    <source>
        <dbReference type="ARBA" id="ARBA00023293"/>
    </source>
</evidence>
<dbReference type="FunFam" id="3.40.50.2300:FF:000311">
    <property type="entry name" value="Guanylate cyclase"/>
    <property type="match status" value="1"/>
</dbReference>
<dbReference type="GO" id="GO:0001653">
    <property type="term" value="F:peptide receptor activity"/>
    <property type="evidence" value="ECO:0007669"/>
    <property type="project" value="TreeGrafter"/>
</dbReference>
<keyword evidence="9" id="KW-0141">cGMP biosynthesis</keyword>
<proteinExistence type="predicted"/>
<dbReference type="InterPro" id="IPR001828">
    <property type="entry name" value="ANF_lig-bd_rcpt"/>
</dbReference>
<dbReference type="EC" id="4.6.1.2" evidence="3"/>
<dbReference type="Pfam" id="PF07714">
    <property type="entry name" value="PK_Tyr_Ser-Thr"/>
    <property type="match status" value="1"/>
</dbReference>
<dbReference type="InterPro" id="IPR000719">
    <property type="entry name" value="Prot_kinase_dom"/>
</dbReference>
<keyword evidence="13" id="KW-1185">Reference proteome</keyword>
<dbReference type="Pfam" id="PF01094">
    <property type="entry name" value="ANF_receptor"/>
    <property type="match status" value="1"/>
</dbReference>
<comment type="caution">
    <text evidence="12">The sequence shown here is derived from an EMBL/GenBank/DDBJ whole genome shotgun (WGS) entry which is preliminary data.</text>
</comment>
<dbReference type="Proteomes" id="UP001353858">
    <property type="component" value="Unassembled WGS sequence"/>
</dbReference>
<keyword evidence="4 10" id="KW-0812">Transmembrane</keyword>
<keyword evidence="5" id="KW-0547">Nucleotide-binding</keyword>
<evidence type="ECO:0000256" key="3">
    <source>
        <dbReference type="ARBA" id="ARBA00012202"/>
    </source>
</evidence>
<dbReference type="Gene3D" id="3.30.200.20">
    <property type="entry name" value="Phosphorylase Kinase, domain 1"/>
    <property type="match status" value="1"/>
</dbReference>